<proteinExistence type="predicted"/>
<protein>
    <submittedName>
        <fullName evidence="1">Uncharacterized protein</fullName>
    </submittedName>
</protein>
<dbReference type="AlphaFoldDB" id="A0A0A9E6L9"/>
<dbReference type="EMBL" id="GBRH01203242">
    <property type="protein sequence ID" value="JAD94653.1"/>
    <property type="molecule type" value="Transcribed_RNA"/>
</dbReference>
<sequence length="48" mass="5482">MMQLQNEPHLIMSGDTDTQCKNGGRVDQLLSFPELIYFELMPQRTLAA</sequence>
<accession>A0A0A9E6L9</accession>
<reference evidence="1" key="1">
    <citation type="submission" date="2014-09" db="EMBL/GenBank/DDBJ databases">
        <authorList>
            <person name="Magalhaes I.L.F."/>
            <person name="Oliveira U."/>
            <person name="Santos F.R."/>
            <person name="Vidigal T.H.D.A."/>
            <person name="Brescovit A.D."/>
            <person name="Santos A.J."/>
        </authorList>
    </citation>
    <scope>NUCLEOTIDE SEQUENCE</scope>
    <source>
        <tissue evidence="1">Shoot tissue taken approximately 20 cm above the soil surface</tissue>
    </source>
</reference>
<evidence type="ECO:0000313" key="1">
    <source>
        <dbReference type="EMBL" id="JAD94653.1"/>
    </source>
</evidence>
<organism evidence="1">
    <name type="scientific">Arundo donax</name>
    <name type="common">Giant reed</name>
    <name type="synonym">Donax arundinaceus</name>
    <dbReference type="NCBI Taxonomy" id="35708"/>
    <lineage>
        <taxon>Eukaryota</taxon>
        <taxon>Viridiplantae</taxon>
        <taxon>Streptophyta</taxon>
        <taxon>Embryophyta</taxon>
        <taxon>Tracheophyta</taxon>
        <taxon>Spermatophyta</taxon>
        <taxon>Magnoliopsida</taxon>
        <taxon>Liliopsida</taxon>
        <taxon>Poales</taxon>
        <taxon>Poaceae</taxon>
        <taxon>PACMAD clade</taxon>
        <taxon>Arundinoideae</taxon>
        <taxon>Arundineae</taxon>
        <taxon>Arundo</taxon>
    </lineage>
</organism>
<reference evidence="1" key="2">
    <citation type="journal article" date="2015" name="Data Brief">
        <title>Shoot transcriptome of the giant reed, Arundo donax.</title>
        <authorList>
            <person name="Barrero R.A."/>
            <person name="Guerrero F.D."/>
            <person name="Moolhuijzen P."/>
            <person name="Goolsby J.A."/>
            <person name="Tidwell J."/>
            <person name="Bellgard S.E."/>
            <person name="Bellgard M.I."/>
        </authorList>
    </citation>
    <scope>NUCLEOTIDE SEQUENCE</scope>
    <source>
        <tissue evidence="1">Shoot tissue taken approximately 20 cm above the soil surface</tissue>
    </source>
</reference>
<name>A0A0A9E6L9_ARUDO</name>